<evidence type="ECO:0000256" key="1">
    <source>
        <dbReference type="SAM" id="Phobius"/>
    </source>
</evidence>
<organism evidence="2 3">
    <name type="scientific">Aliarcobacter butzleri L348</name>
    <dbReference type="NCBI Taxonomy" id="1447256"/>
    <lineage>
        <taxon>Bacteria</taxon>
        <taxon>Pseudomonadati</taxon>
        <taxon>Campylobacterota</taxon>
        <taxon>Epsilonproteobacteria</taxon>
        <taxon>Campylobacterales</taxon>
        <taxon>Arcobacteraceae</taxon>
        <taxon>Aliarcobacter</taxon>
    </lineage>
</organism>
<keyword evidence="1" id="KW-0472">Membrane</keyword>
<name>A0A0G9K3T0_9BACT</name>
<comment type="caution">
    <text evidence="2">The sequence shown here is derived from an EMBL/GenBank/DDBJ whole genome shotgun (WGS) entry which is preliminary data.</text>
</comment>
<dbReference type="RefSeq" id="WP_046996439.1">
    <property type="nucleotide sequence ID" value="NZ_JAIQ01000071.1"/>
</dbReference>
<feature type="transmembrane region" description="Helical" evidence="1">
    <location>
        <begin position="20"/>
        <end position="36"/>
    </location>
</feature>
<accession>A0A0G9K3T0</accession>
<reference evidence="2 3" key="1">
    <citation type="submission" date="2014-01" db="EMBL/GenBank/DDBJ databases">
        <title>Development of a Comparative Genomic Fingerprinting Assay for High Resolution Genotyping of Arcobacter butzleri.</title>
        <authorList>
            <person name="Webb A.L."/>
            <person name="Inglis G.D."/>
            <person name="Kruczkiewicz P."/>
            <person name="Selinger L.B."/>
            <person name="Taboada E.N."/>
        </authorList>
    </citation>
    <scope>NUCLEOTIDE SEQUENCE [LARGE SCALE GENOMIC DNA]</scope>
    <source>
        <strain evidence="2 3">L348</strain>
    </source>
</reference>
<dbReference type="AlphaFoldDB" id="A0A0G9K3T0"/>
<evidence type="ECO:0000313" key="3">
    <source>
        <dbReference type="Proteomes" id="UP000035514"/>
    </source>
</evidence>
<proteinExistence type="predicted"/>
<sequence length="236" mass="28051">MLKSLNDKFINSQTKTKIELYLLPLLLLLLISFYTFEEKQEEMISTKNSFDEISNKKFEGSYLEVLSSLENLANKNQITILTNEKDKESIFLKGKSKIIVLENYLKQIENLNNFSKVQSLVLYKKDENGYYFFDLKISFEKFYFKQLKNENELELKVEDDALNKISKEKEIVENNKFEINAIIDKYALINGNWIEQNEEIDGYKLVELEMYFVILENETEKIKLEVDHGEYFKNFN</sequence>
<keyword evidence="1" id="KW-0812">Transmembrane</keyword>
<dbReference type="Proteomes" id="UP000035514">
    <property type="component" value="Unassembled WGS sequence"/>
</dbReference>
<keyword evidence="1" id="KW-1133">Transmembrane helix</keyword>
<protein>
    <submittedName>
        <fullName evidence="2">Uncharacterized protein</fullName>
    </submittedName>
</protein>
<gene>
    <name evidence="2" type="ORF">AA20_04100</name>
</gene>
<dbReference type="PATRIC" id="fig|1447256.3.peg.793"/>
<dbReference type="EMBL" id="JAIQ01000071">
    <property type="protein sequence ID" value="KLE01209.1"/>
    <property type="molecule type" value="Genomic_DNA"/>
</dbReference>
<evidence type="ECO:0000313" key="2">
    <source>
        <dbReference type="EMBL" id="KLE01209.1"/>
    </source>
</evidence>